<dbReference type="InterPro" id="IPR050879">
    <property type="entry name" value="Acyltransferase_3"/>
</dbReference>
<feature type="transmembrane region" description="Helical" evidence="1">
    <location>
        <begin position="205"/>
        <end position="221"/>
    </location>
</feature>
<feature type="transmembrane region" description="Helical" evidence="1">
    <location>
        <begin position="233"/>
        <end position="254"/>
    </location>
</feature>
<organism evidence="3">
    <name type="scientific">Streptomyces sp. R39</name>
    <dbReference type="NCBI Taxonomy" id="3238631"/>
    <lineage>
        <taxon>Bacteria</taxon>
        <taxon>Bacillati</taxon>
        <taxon>Actinomycetota</taxon>
        <taxon>Actinomycetes</taxon>
        <taxon>Kitasatosporales</taxon>
        <taxon>Streptomycetaceae</taxon>
        <taxon>Streptomyces</taxon>
    </lineage>
</organism>
<feature type="transmembrane region" description="Helical" evidence="1">
    <location>
        <begin position="286"/>
        <end position="307"/>
    </location>
</feature>
<evidence type="ECO:0000256" key="1">
    <source>
        <dbReference type="SAM" id="Phobius"/>
    </source>
</evidence>
<dbReference type="InterPro" id="IPR002656">
    <property type="entry name" value="Acyl_transf_3_dom"/>
</dbReference>
<evidence type="ECO:0000259" key="2">
    <source>
        <dbReference type="Pfam" id="PF01757"/>
    </source>
</evidence>
<reference evidence="3" key="1">
    <citation type="submission" date="2024-07" db="EMBL/GenBank/DDBJ databases">
        <authorList>
            <person name="Yu S.T."/>
        </authorList>
    </citation>
    <scope>NUCLEOTIDE SEQUENCE</scope>
    <source>
        <strain evidence="3">R39</strain>
        <plasmid evidence="3">unnamed1</plasmid>
    </source>
</reference>
<keyword evidence="3" id="KW-0614">Plasmid</keyword>
<dbReference type="RefSeq" id="WP_369228698.1">
    <property type="nucleotide sequence ID" value="NZ_CP163442.1"/>
</dbReference>
<keyword evidence="3" id="KW-0808">Transferase</keyword>
<dbReference type="GO" id="GO:0009103">
    <property type="term" value="P:lipopolysaccharide biosynthetic process"/>
    <property type="evidence" value="ECO:0007669"/>
    <property type="project" value="TreeGrafter"/>
</dbReference>
<dbReference type="EC" id="2.3.-.-" evidence="3"/>
<dbReference type="GO" id="GO:0016020">
    <property type="term" value="C:membrane"/>
    <property type="evidence" value="ECO:0007669"/>
    <property type="project" value="TreeGrafter"/>
</dbReference>
<keyword evidence="1" id="KW-0472">Membrane</keyword>
<feature type="transmembrane region" description="Helical" evidence="1">
    <location>
        <begin position="387"/>
        <end position="408"/>
    </location>
</feature>
<feature type="transmembrane region" description="Helical" evidence="1">
    <location>
        <begin position="69"/>
        <end position="88"/>
    </location>
</feature>
<dbReference type="Pfam" id="PF01757">
    <property type="entry name" value="Acyl_transf_3"/>
    <property type="match status" value="1"/>
</dbReference>
<name>A0AB39RB27_9ACTN</name>
<accession>A0AB39RB27</accession>
<keyword evidence="1" id="KW-0812">Transmembrane</keyword>
<sequence>MRFATKTTSPRRSALDTVIVQGRLPGRLTRGAPEEPGRADRIPSIDGLRALAVVGVLAFHFELGLPGGFLGVDLFFVISGFVITRLLLAQRVREARPRQVEFWFRRAKRLLPAVLLVVASVQAWMLIQDPPGLRATVNGQTLAALAYVSNWYAITADVGYWNVGPEAAPLNHLWSLAVEEQFYVLWPLVLAGVLALLPARVSRRVLVTAALVVAAVGYVLARHWYVPGTPERAYLGTDTRVGALLLGVVVALGPARLPARLSAVLAGVSVAVLGVLWATADMDSAAFYTWQLPVAGLAAALVVNYLAHTTTGPLSRFLCLAPLQWTGLRSYAIYLWHWPVWVFLGVEFPGLSHAVRVAMAVAATLVLAAAGYALVEQPVRASRRRPLVVLPALAACCALLAGATMLPVTAPVDAEQGPVVTGPGTP</sequence>
<keyword evidence="3" id="KW-0012">Acyltransferase</keyword>
<dbReference type="AlphaFoldDB" id="A0AB39RB27"/>
<dbReference type="EMBL" id="CP163442">
    <property type="protein sequence ID" value="XDQ50179.1"/>
    <property type="molecule type" value="Genomic_DNA"/>
</dbReference>
<geneLocation type="plasmid" evidence="3">
    <name>unnamed1</name>
</geneLocation>
<keyword evidence="1" id="KW-1133">Transmembrane helix</keyword>
<feature type="transmembrane region" description="Helical" evidence="1">
    <location>
        <begin position="314"/>
        <end position="334"/>
    </location>
</feature>
<protein>
    <submittedName>
        <fullName evidence="3">Acyltransferase family protein</fullName>
        <ecNumber evidence="3">2.3.-.-</ecNumber>
    </submittedName>
</protein>
<evidence type="ECO:0000313" key="3">
    <source>
        <dbReference type="EMBL" id="XDQ50179.1"/>
    </source>
</evidence>
<feature type="transmembrane region" description="Helical" evidence="1">
    <location>
        <begin position="354"/>
        <end position="375"/>
    </location>
</feature>
<feature type="transmembrane region" description="Helical" evidence="1">
    <location>
        <begin position="261"/>
        <end position="280"/>
    </location>
</feature>
<feature type="transmembrane region" description="Helical" evidence="1">
    <location>
        <begin position="109"/>
        <end position="127"/>
    </location>
</feature>
<gene>
    <name evidence="3" type="ORF">AB5J52_49800</name>
</gene>
<dbReference type="PANTHER" id="PTHR23028:SF53">
    <property type="entry name" value="ACYL_TRANSF_3 DOMAIN-CONTAINING PROTEIN"/>
    <property type="match status" value="1"/>
</dbReference>
<proteinExistence type="predicted"/>
<dbReference type="GO" id="GO:0016747">
    <property type="term" value="F:acyltransferase activity, transferring groups other than amino-acyl groups"/>
    <property type="evidence" value="ECO:0007669"/>
    <property type="project" value="InterPro"/>
</dbReference>
<dbReference type="PANTHER" id="PTHR23028">
    <property type="entry name" value="ACETYLTRANSFERASE"/>
    <property type="match status" value="1"/>
</dbReference>
<feature type="domain" description="Acyltransferase 3" evidence="2">
    <location>
        <begin position="43"/>
        <end position="369"/>
    </location>
</feature>
<feature type="transmembrane region" description="Helical" evidence="1">
    <location>
        <begin position="181"/>
        <end position="198"/>
    </location>
</feature>